<dbReference type="Pfam" id="PF01850">
    <property type="entry name" value="PIN"/>
    <property type="match status" value="1"/>
</dbReference>
<evidence type="ECO:0000313" key="10">
    <source>
        <dbReference type="EMBL" id="TWD13640.1"/>
    </source>
</evidence>
<reference evidence="10 11" key="1">
    <citation type="submission" date="2019-06" db="EMBL/GenBank/DDBJ databases">
        <title>Sequencing the genomes of 1000 actinobacteria strains.</title>
        <authorList>
            <person name="Klenk H.-P."/>
        </authorList>
    </citation>
    <scope>NUCLEOTIDE SEQUENCE [LARGE SCALE GENOMIC DNA]</scope>
    <source>
        <strain evidence="10 11">DSM 18935</strain>
    </source>
</reference>
<evidence type="ECO:0000256" key="4">
    <source>
        <dbReference type="ARBA" id="ARBA00022723"/>
    </source>
</evidence>
<feature type="domain" description="PIN" evidence="9">
    <location>
        <begin position="5"/>
        <end position="111"/>
    </location>
</feature>
<accession>A0A560W7T3</accession>
<evidence type="ECO:0000256" key="3">
    <source>
        <dbReference type="ARBA" id="ARBA00022722"/>
    </source>
</evidence>
<dbReference type="GO" id="GO:0016787">
    <property type="term" value="F:hydrolase activity"/>
    <property type="evidence" value="ECO:0007669"/>
    <property type="project" value="UniProtKB-KW"/>
</dbReference>
<sequence length="172" mass="18438">MTVAYLLDTDVVIDVLRGRASPTLRRKMTEEAGRLAITTVTLSELVYGAAQSTDPARNRRAIREFTPFVVVLDLDADAAEHAGEIRASLATTGTPIDGYDLLIAGVARLEASPHRPGSRAVRRRALGRCPRCWGNAQGGGWSGPVGSRQSRRGSSRLRAPPAELVAPRGPGW</sequence>
<evidence type="ECO:0000259" key="9">
    <source>
        <dbReference type="Pfam" id="PF01850"/>
    </source>
</evidence>
<dbReference type="AlphaFoldDB" id="A0A560W7T3"/>
<keyword evidence="4" id="KW-0479">Metal-binding</keyword>
<evidence type="ECO:0000256" key="7">
    <source>
        <dbReference type="ARBA" id="ARBA00038093"/>
    </source>
</evidence>
<name>A0A560W7T3_9MICO</name>
<keyword evidence="5" id="KW-0378">Hydrolase</keyword>
<dbReference type="InterPro" id="IPR050556">
    <property type="entry name" value="Type_II_TA_system_RNase"/>
</dbReference>
<gene>
    <name evidence="10" type="ORF">FB557_2267</name>
</gene>
<keyword evidence="2" id="KW-1277">Toxin-antitoxin system</keyword>
<dbReference type="InterPro" id="IPR002716">
    <property type="entry name" value="PIN_dom"/>
</dbReference>
<keyword evidence="6" id="KW-0460">Magnesium</keyword>
<dbReference type="PANTHER" id="PTHR33653:SF1">
    <property type="entry name" value="RIBONUCLEASE VAPC2"/>
    <property type="match status" value="1"/>
</dbReference>
<dbReference type="InterPro" id="IPR029060">
    <property type="entry name" value="PIN-like_dom_sf"/>
</dbReference>
<proteinExistence type="inferred from homology"/>
<comment type="similarity">
    <text evidence="7">Belongs to the PINc/VapC protein family.</text>
</comment>
<dbReference type="SUPFAM" id="SSF88723">
    <property type="entry name" value="PIN domain-like"/>
    <property type="match status" value="1"/>
</dbReference>
<dbReference type="GO" id="GO:0046872">
    <property type="term" value="F:metal ion binding"/>
    <property type="evidence" value="ECO:0007669"/>
    <property type="project" value="UniProtKB-KW"/>
</dbReference>
<evidence type="ECO:0000256" key="1">
    <source>
        <dbReference type="ARBA" id="ARBA00001946"/>
    </source>
</evidence>
<evidence type="ECO:0000256" key="2">
    <source>
        <dbReference type="ARBA" id="ARBA00022649"/>
    </source>
</evidence>
<keyword evidence="3" id="KW-0540">Nuclease</keyword>
<comment type="caution">
    <text evidence="10">The sequence shown here is derived from an EMBL/GenBank/DDBJ whole genome shotgun (WGS) entry which is preliminary data.</text>
</comment>
<evidence type="ECO:0000256" key="8">
    <source>
        <dbReference type="SAM" id="MobiDB-lite"/>
    </source>
</evidence>
<evidence type="ECO:0000256" key="6">
    <source>
        <dbReference type="ARBA" id="ARBA00022842"/>
    </source>
</evidence>
<organism evidence="10 11">
    <name type="scientific">Marihabitans asiaticum</name>
    <dbReference type="NCBI Taxonomy" id="415218"/>
    <lineage>
        <taxon>Bacteria</taxon>
        <taxon>Bacillati</taxon>
        <taxon>Actinomycetota</taxon>
        <taxon>Actinomycetes</taxon>
        <taxon>Micrococcales</taxon>
        <taxon>Intrasporangiaceae</taxon>
        <taxon>Marihabitans</taxon>
    </lineage>
</organism>
<dbReference type="PANTHER" id="PTHR33653">
    <property type="entry name" value="RIBONUCLEASE VAPC2"/>
    <property type="match status" value="1"/>
</dbReference>
<dbReference type="Proteomes" id="UP000315628">
    <property type="component" value="Unassembled WGS sequence"/>
</dbReference>
<dbReference type="GO" id="GO:0004518">
    <property type="term" value="F:nuclease activity"/>
    <property type="evidence" value="ECO:0007669"/>
    <property type="project" value="UniProtKB-KW"/>
</dbReference>
<comment type="cofactor">
    <cofactor evidence="1">
        <name>Mg(2+)</name>
        <dbReference type="ChEBI" id="CHEBI:18420"/>
    </cofactor>
</comment>
<evidence type="ECO:0000256" key="5">
    <source>
        <dbReference type="ARBA" id="ARBA00022801"/>
    </source>
</evidence>
<dbReference type="EMBL" id="VIUW01000004">
    <property type="protein sequence ID" value="TWD13640.1"/>
    <property type="molecule type" value="Genomic_DNA"/>
</dbReference>
<evidence type="ECO:0000313" key="11">
    <source>
        <dbReference type="Proteomes" id="UP000315628"/>
    </source>
</evidence>
<feature type="region of interest" description="Disordered" evidence="8">
    <location>
        <begin position="137"/>
        <end position="172"/>
    </location>
</feature>
<protein>
    <submittedName>
        <fullName evidence="10">Putative nucleic acid-binding protein</fullName>
    </submittedName>
</protein>
<dbReference type="Gene3D" id="3.40.50.1010">
    <property type="entry name" value="5'-nuclease"/>
    <property type="match status" value="1"/>
</dbReference>
<dbReference type="CDD" id="cd09881">
    <property type="entry name" value="PIN_VapC4-5_FitB-like"/>
    <property type="match status" value="1"/>
</dbReference>
<keyword evidence="11" id="KW-1185">Reference proteome</keyword>